<evidence type="ECO:0000256" key="1">
    <source>
        <dbReference type="ARBA" id="ARBA00022723"/>
    </source>
</evidence>
<dbReference type="InterPro" id="IPR004507">
    <property type="entry name" value="UbiX-like"/>
</dbReference>
<gene>
    <name evidence="5" type="ORF">EJ06DRAFT_507154</name>
</gene>
<feature type="compositionally biased region" description="Polar residues" evidence="3">
    <location>
        <begin position="187"/>
        <end position="198"/>
    </location>
</feature>
<dbReference type="OrthoDB" id="1747771at2759"/>
<dbReference type="InterPro" id="IPR007219">
    <property type="entry name" value="XnlR_reg_dom"/>
</dbReference>
<organism evidence="5 6">
    <name type="scientific">Trichodelitschia bisporula</name>
    <dbReference type="NCBI Taxonomy" id="703511"/>
    <lineage>
        <taxon>Eukaryota</taxon>
        <taxon>Fungi</taxon>
        <taxon>Dikarya</taxon>
        <taxon>Ascomycota</taxon>
        <taxon>Pezizomycotina</taxon>
        <taxon>Dothideomycetes</taxon>
        <taxon>Dothideomycetes incertae sedis</taxon>
        <taxon>Phaeotrichales</taxon>
        <taxon>Phaeotrichaceae</taxon>
        <taxon>Trichodelitschia</taxon>
    </lineage>
</organism>
<dbReference type="CDD" id="cd12148">
    <property type="entry name" value="fungal_TF_MHR"/>
    <property type="match status" value="1"/>
</dbReference>
<evidence type="ECO:0000256" key="3">
    <source>
        <dbReference type="SAM" id="MobiDB-lite"/>
    </source>
</evidence>
<keyword evidence="2" id="KW-0539">Nucleus</keyword>
<dbReference type="GO" id="GO:0016831">
    <property type="term" value="F:carboxy-lyase activity"/>
    <property type="evidence" value="ECO:0007669"/>
    <property type="project" value="TreeGrafter"/>
</dbReference>
<dbReference type="GO" id="GO:0003677">
    <property type="term" value="F:DNA binding"/>
    <property type="evidence" value="ECO:0007669"/>
    <property type="project" value="InterPro"/>
</dbReference>
<proteinExistence type="predicted"/>
<dbReference type="Proteomes" id="UP000799640">
    <property type="component" value="Unassembled WGS sequence"/>
</dbReference>
<dbReference type="SMART" id="SM00066">
    <property type="entry name" value="GAL4"/>
    <property type="match status" value="1"/>
</dbReference>
<keyword evidence="1" id="KW-0479">Metal-binding</keyword>
<feature type="compositionally biased region" description="Polar residues" evidence="3">
    <location>
        <begin position="13"/>
        <end position="48"/>
    </location>
</feature>
<dbReference type="Pfam" id="PF04082">
    <property type="entry name" value="Fungal_trans"/>
    <property type="match status" value="1"/>
</dbReference>
<dbReference type="GO" id="GO:0006351">
    <property type="term" value="P:DNA-templated transcription"/>
    <property type="evidence" value="ECO:0007669"/>
    <property type="project" value="InterPro"/>
</dbReference>
<dbReference type="Pfam" id="PF00172">
    <property type="entry name" value="Zn_clus"/>
    <property type="match status" value="1"/>
</dbReference>
<feature type="domain" description="Zn(2)-C6 fungal-type" evidence="4">
    <location>
        <begin position="120"/>
        <end position="151"/>
    </location>
</feature>
<reference evidence="5" key="1">
    <citation type="journal article" date="2020" name="Stud. Mycol.">
        <title>101 Dothideomycetes genomes: a test case for predicting lifestyles and emergence of pathogens.</title>
        <authorList>
            <person name="Haridas S."/>
            <person name="Albert R."/>
            <person name="Binder M."/>
            <person name="Bloem J."/>
            <person name="Labutti K."/>
            <person name="Salamov A."/>
            <person name="Andreopoulos B."/>
            <person name="Baker S."/>
            <person name="Barry K."/>
            <person name="Bills G."/>
            <person name="Bluhm B."/>
            <person name="Cannon C."/>
            <person name="Castanera R."/>
            <person name="Culley D."/>
            <person name="Daum C."/>
            <person name="Ezra D."/>
            <person name="Gonzalez J."/>
            <person name="Henrissat B."/>
            <person name="Kuo A."/>
            <person name="Liang C."/>
            <person name="Lipzen A."/>
            <person name="Lutzoni F."/>
            <person name="Magnuson J."/>
            <person name="Mondo S."/>
            <person name="Nolan M."/>
            <person name="Ohm R."/>
            <person name="Pangilinan J."/>
            <person name="Park H.-J."/>
            <person name="Ramirez L."/>
            <person name="Alfaro M."/>
            <person name="Sun H."/>
            <person name="Tritt A."/>
            <person name="Yoshinaga Y."/>
            <person name="Zwiers L.-H."/>
            <person name="Turgeon B."/>
            <person name="Goodwin S."/>
            <person name="Spatafora J."/>
            <person name="Crous P."/>
            <person name="Grigoriev I."/>
        </authorList>
    </citation>
    <scope>NUCLEOTIDE SEQUENCE</scope>
    <source>
        <strain evidence="5">CBS 262.69</strain>
    </source>
</reference>
<accession>A0A6G1I311</accession>
<feature type="region of interest" description="Disordered" evidence="3">
    <location>
        <begin position="186"/>
        <end position="209"/>
    </location>
</feature>
<dbReference type="SUPFAM" id="SSF57701">
    <property type="entry name" value="Zn2/Cys6 DNA-binding domain"/>
    <property type="match status" value="1"/>
</dbReference>
<dbReference type="AlphaFoldDB" id="A0A6G1I311"/>
<evidence type="ECO:0000256" key="2">
    <source>
        <dbReference type="ARBA" id="ARBA00023242"/>
    </source>
</evidence>
<dbReference type="GO" id="GO:0008270">
    <property type="term" value="F:zinc ion binding"/>
    <property type="evidence" value="ECO:0007669"/>
    <property type="project" value="InterPro"/>
</dbReference>
<dbReference type="InterPro" id="IPR036864">
    <property type="entry name" value="Zn2-C6_fun-type_DNA-bd_sf"/>
</dbReference>
<evidence type="ECO:0000313" key="6">
    <source>
        <dbReference type="Proteomes" id="UP000799640"/>
    </source>
</evidence>
<sequence length="793" mass="87598">MDANDASPEFLNPQHSHAHNNATISSQTPNSTFFSPLGSPSVTQNFSASLREPPSGTAPPHHGDQHPGRKRKRSITDTKPPLESLSTHHGFPAPHDSPTHSNTELDSYIKSKRKPREKKACRVCRRRKVGCDQHQPCQNCIDRRYPELCVYENATGEPGPPSVADGTQGFHHDHHLQGASLVHQFDSAPSLSPRQAHSSPPPYVGDTVTLPRESFDRLVSTLETLRRTYNDLTADMKKLTSGVSSSANPPHYMENGQNPSAFLQPVARVSQKDDDENHMHGNAGIHTRNKVTGQTIHIGSNSVPALVMSYSPHLEELLGTSILPAFGLENESATYPFVGLSDLKQGRIAKILDLCRALPSEQECNRFFMAYRDSAYILYPAMTNVARFNEDLRQFSRARAAAQAMPGYNGVNEQTIYGHSLSWMGLLFAAMASGCQCIKQPGKELDLTSQVFVCCSFECLRLTNFFSNPSLDNIQTLLILGNVISNSMNAGVAWSLLGLTIRLAMVLGLHKESCEGTPATVKEDRIKVAWAILWQDSLLSITFDRNSALTSLDLFSHGIPPEGESPNGYTYAGCMYKVCKVGLDIVRERAVSQDPLESLQRMSVHEAELRKIMARSELYLKSLAHCRTPLEQLQHWAMYLHISYIMSEVCREAIKPRIPTSDLTIRMRTTCIESLANTVKAFLGLYQITAFASRSWAALSRALSSAFVLGILGEAARDESIRLLLSDLLGCLHDIMQRNTDDIDEISAPIKRWATSLAKLTSTSPVGTTGMSPLLELDSDDSPYARAEEIIWG</sequence>
<dbReference type="PANTHER" id="PTHR43374">
    <property type="entry name" value="FLAVIN PRENYLTRANSFERASE"/>
    <property type="match status" value="1"/>
</dbReference>
<dbReference type="PROSITE" id="PS00463">
    <property type="entry name" value="ZN2_CY6_FUNGAL_1"/>
    <property type="match status" value="1"/>
</dbReference>
<dbReference type="EMBL" id="ML996691">
    <property type="protein sequence ID" value="KAF2402365.1"/>
    <property type="molecule type" value="Genomic_DNA"/>
</dbReference>
<dbReference type="CDD" id="cd00067">
    <property type="entry name" value="GAL4"/>
    <property type="match status" value="1"/>
</dbReference>
<protein>
    <recommendedName>
        <fullName evidence="4">Zn(2)-C6 fungal-type domain-containing protein</fullName>
    </recommendedName>
</protein>
<keyword evidence="6" id="KW-1185">Reference proteome</keyword>
<dbReference type="GO" id="GO:0000981">
    <property type="term" value="F:DNA-binding transcription factor activity, RNA polymerase II-specific"/>
    <property type="evidence" value="ECO:0007669"/>
    <property type="project" value="InterPro"/>
</dbReference>
<evidence type="ECO:0000313" key="5">
    <source>
        <dbReference type="EMBL" id="KAF2402365.1"/>
    </source>
</evidence>
<name>A0A6G1I311_9PEZI</name>
<feature type="region of interest" description="Disordered" evidence="3">
    <location>
        <begin position="1"/>
        <end position="112"/>
    </location>
</feature>
<dbReference type="PROSITE" id="PS50048">
    <property type="entry name" value="ZN2_CY6_FUNGAL_2"/>
    <property type="match status" value="1"/>
</dbReference>
<dbReference type="InterPro" id="IPR001138">
    <property type="entry name" value="Zn2Cys6_DnaBD"/>
</dbReference>
<dbReference type="Gene3D" id="4.10.240.10">
    <property type="entry name" value="Zn(2)-C6 fungal-type DNA-binding domain"/>
    <property type="match status" value="1"/>
</dbReference>
<evidence type="ECO:0000259" key="4">
    <source>
        <dbReference type="PROSITE" id="PS50048"/>
    </source>
</evidence>
<dbReference type="SMART" id="SM00906">
    <property type="entry name" value="Fungal_trans"/>
    <property type="match status" value="1"/>
</dbReference>
<dbReference type="PANTHER" id="PTHR43374:SF1">
    <property type="entry name" value="FLAVIN PRENYLTRANSFERASE PAD1, MITOCHONDRIAL"/>
    <property type="match status" value="1"/>
</dbReference>